<evidence type="ECO:0000313" key="5">
    <source>
        <dbReference type="Proteomes" id="UP000250088"/>
    </source>
</evidence>
<dbReference type="EMBL" id="CP019893">
    <property type="protein sequence ID" value="ARS89017.1"/>
    <property type="molecule type" value="Genomic_DNA"/>
</dbReference>
<evidence type="ECO:0000256" key="1">
    <source>
        <dbReference type="SAM" id="MobiDB-lite"/>
    </source>
</evidence>
<evidence type="ECO:0000313" key="4">
    <source>
        <dbReference type="EMBL" id="ARS89017.1"/>
    </source>
</evidence>
<dbReference type="KEGG" id="naj:B1756_04110"/>
<reference evidence="5" key="1">
    <citation type="submission" date="2017-02" db="EMBL/GenBank/DDBJ databases">
        <title>Natronthermophilus aegyptiacus gen. nov.,sp. nov., an aerobic, extremely halophilic alkalithermophilic archaeon isolated from the athalassohaline Wadi An Natrun, Egypt.</title>
        <authorList>
            <person name="Zhao B."/>
        </authorList>
    </citation>
    <scope>NUCLEOTIDE SEQUENCE [LARGE SCALE GENOMIC DNA]</scope>
    <source>
        <strain evidence="5">JW/NM-HA 15</strain>
    </source>
</reference>
<protein>
    <recommendedName>
        <fullName evidence="3">SHOCT domain-containing protein</fullName>
    </recommendedName>
</protein>
<dbReference type="Proteomes" id="UP000250088">
    <property type="component" value="Chromosome"/>
</dbReference>
<keyword evidence="2" id="KW-0472">Membrane</keyword>
<feature type="region of interest" description="Disordered" evidence="1">
    <location>
        <begin position="88"/>
        <end position="109"/>
    </location>
</feature>
<dbReference type="GeneID" id="32893234"/>
<organism evidence="4 5">
    <name type="scientific">Natrarchaeobaculum aegyptiacum</name>
    <dbReference type="NCBI Taxonomy" id="745377"/>
    <lineage>
        <taxon>Archaea</taxon>
        <taxon>Methanobacteriati</taxon>
        <taxon>Methanobacteriota</taxon>
        <taxon>Stenosarchaea group</taxon>
        <taxon>Halobacteria</taxon>
        <taxon>Halobacteriales</taxon>
        <taxon>Natrialbaceae</taxon>
        <taxon>Natrarchaeobaculum</taxon>
    </lineage>
</organism>
<name>A0A2Z2HU64_9EURY</name>
<keyword evidence="5" id="KW-1185">Reference proteome</keyword>
<dbReference type="OrthoDB" id="178074at2157"/>
<feature type="domain" description="SHOCT" evidence="3">
    <location>
        <begin position="111"/>
        <end position="138"/>
    </location>
</feature>
<dbReference type="Pfam" id="PF09851">
    <property type="entry name" value="SHOCT"/>
    <property type="match status" value="1"/>
</dbReference>
<feature type="transmembrane region" description="Helical" evidence="2">
    <location>
        <begin position="15"/>
        <end position="33"/>
    </location>
</feature>
<keyword evidence="2" id="KW-0812">Transmembrane</keyword>
<gene>
    <name evidence="4" type="ORF">B1756_04110</name>
</gene>
<evidence type="ECO:0000256" key="2">
    <source>
        <dbReference type="SAM" id="Phobius"/>
    </source>
</evidence>
<sequence length="184" mass="20597">METASDPGGRFRENLTEITALLVTGVWLALLLSPIGGSAWLVALLVGYLVVVPIVALLYGDELDRKEWWDDWVGDMLYWYDESDLEDDSDGVQTAQTAQTADSASDPTTREALETLRARYAGGELTDEQFERKLDRLLETETLEDAERWRRNAELERGSGEAASGPADARGRDDELDRNLERES</sequence>
<dbReference type="RefSeq" id="WP_086887398.1">
    <property type="nucleotide sequence ID" value="NZ_CP019893.1"/>
</dbReference>
<feature type="compositionally biased region" description="Basic and acidic residues" evidence="1">
    <location>
        <begin position="148"/>
        <end position="159"/>
    </location>
</feature>
<keyword evidence="2" id="KW-1133">Transmembrane helix</keyword>
<evidence type="ECO:0000259" key="3">
    <source>
        <dbReference type="Pfam" id="PF09851"/>
    </source>
</evidence>
<dbReference type="InterPro" id="IPR018649">
    <property type="entry name" value="SHOCT"/>
</dbReference>
<feature type="compositionally biased region" description="Basic and acidic residues" evidence="1">
    <location>
        <begin position="169"/>
        <end position="184"/>
    </location>
</feature>
<feature type="region of interest" description="Disordered" evidence="1">
    <location>
        <begin position="148"/>
        <end position="184"/>
    </location>
</feature>
<feature type="transmembrane region" description="Helical" evidence="2">
    <location>
        <begin position="39"/>
        <end position="59"/>
    </location>
</feature>
<dbReference type="AlphaFoldDB" id="A0A2Z2HU64"/>
<proteinExistence type="predicted"/>
<accession>A0A2Z2HU64</accession>